<dbReference type="PANTHER" id="PTHR14948:SF25">
    <property type="entry name" value="DUF4190 DOMAIN-CONTAINING PROTEIN"/>
    <property type="match status" value="1"/>
</dbReference>
<evidence type="ECO:0000256" key="1">
    <source>
        <dbReference type="ARBA" id="ARBA00004370"/>
    </source>
</evidence>
<evidence type="ECO:0000256" key="3">
    <source>
        <dbReference type="ARBA" id="ARBA00022692"/>
    </source>
</evidence>
<dbReference type="OrthoDB" id="10038436at2759"/>
<evidence type="ECO:0000256" key="6">
    <source>
        <dbReference type="SAM" id="Phobius"/>
    </source>
</evidence>
<name>A0A8B6H945_MYTGA</name>
<proteinExistence type="inferred from homology"/>
<dbReference type="InterPro" id="IPR007593">
    <property type="entry name" value="CD225/Dispanin_fam"/>
</dbReference>
<dbReference type="Proteomes" id="UP000596742">
    <property type="component" value="Unassembled WGS sequence"/>
</dbReference>
<comment type="caution">
    <text evidence="7">The sequence shown here is derived from an EMBL/GenBank/DDBJ whole genome shotgun (WGS) entry which is preliminary data.</text>
</comment>
<evidence type="ECO:0000256" key="4">
    <source>
        <dbReference type="ARBA" id="ARBA00022989"/>
    </source>
</evidence>
<comment type="similarity">
    <text evidence="2">Belongs to the CD225/Dispanin family.</text>
</comment>
<comment type="subcellular location">
    <subcellularLocation>
        <location evidence="1">Membrane</location>
    </subcellularLocation>
</comment>
<keyword evidence="5 6" id="KW-0472">Membrane</keyword>
<organism evidence="7 8">
    <name type="scientific">Mytilus galloprovincialis</name>
    <name type="common">Mediterranean mussel</name>
    <dbReference type="NCBI Taxonomy" id="29158"/>
    <lineage>
        <taxon>Eukaryota</taxon>
        <taxon>Metazoa</taxon>
        <taxon>Spiralia</taxon>
        <taxon>Lophotrochozoa</taxon>
        <taxon>Mollusca</taxon>
        <taxon>Bivalvia</taxon>
        <taxon>Autobranchia</taxon>
        <taxon>Pteriomorphia</taxon>
        <taxon>Mytilida</taxon>
        <taxon>Mytiloidea</taxon>
        <taxon>Mytilidae</taxon>
        <taxon>Mytilinae</taxon>
        <taxon>Mytilus</taxon>
    </lineage>
</organism>
<keyword evidence="3 6" id="KW-0812">Transmembrane</keyword>
<gene>
    <name evidence="7" type="ORF">MGAL_10B030909</name>
</gene>
<keyword evidence="4 6" id="KW-1133">Transmembrane helix</keyword>
<feature type="transmembrane region" description="Helical" evidence="6">
    <location>
        <begin position="12"/>
        <end position="34"/>
    </location>
</feature>
<dbReference type="PANTHER" id="PTHR14948">
    <property type="entry name" value="NG5"/>
    <property type="match status" value="1"/>
</dbReference>
<dbReference type="GO" id="GO:0016020">
    <property type="term" value="C:membrane"/>
    <property type="evidence" value="ECO:0007669"/>
    <property type="project" value="UniProtKB-SubCell"/>
</dbReference>
<accession>A0A8B6H945</accession>
<evidence type="ECO:0000256" key="2">
    <source>
        <dbReference type="ARBA" id="ARBA00006843"/>
    </source>
</evidence>
<reference evidence="7" key="1">
    <citation type="submission" date="2018-11" db="EMBL/GenBank/DDBJ databases">
        <authorList>
            <person name="Alioto T."/>
            <person name="Alioto T."/>
        </authorList>
    </citation>
    <scope>NUCLEOTIDE SEQUENCE</scope>
</reference>
<dbReference type="EMBL" id="UYJE01009670">
    <property type="protein sequence ID" value="VDI75571.1"/>
    <property type="molecule type" value="Genomic_DNA"/>
</dbReference>
<dbReference type="PROSITE" id="PS51257">
    <property type="entry name" value="PROKAR_LIPOPROTEIN"/>
    <property type="match status" value="1"/>
</dbReference>
<dbReference type="AlphaFoldDB" id="A0A8B6H945"/>
<evidence type="ECO:0000256" key="5">
    <source>
        <dbReference type="ARBA" id="ARBA00023136"/>
    </source>
</evidence>
<sequence length="92" mass="9856">MVVEGKRPTNWCIPAVFACFCFWPIGICALISANDANKAADAGDYVFADSKARTARNCVIAAFVFGIICVIITIIARAAQLESDSSHVHHGN</sequence>
<dbReference type="Pfam" id="PF04505">
    <property type="entry name" value="CD225"/>
    <property type="match status" value="1"/>
</dbReference>
<feature type="transmembrane region" description="Helical" evidence="6">
    <location>
        <begin position="54"/>
        <end position="76"/>
    </location>
</feature>
<dbReference type="InterPro" id="IPR051423">
    <property type="entry name" value="CD225/Dispanin"/>
</dbReference>
<keyword evidence="8" id="KW-1185">Reference proteome</keyword>
<evidence type="ECO:0000313" key="7">
    <source>
        <dbReference type="EMBL" id="VDI75571.1"/>
    </source>
</evidence>
<protein>
    <submittedName>
        <fullName evidence="7">Uncharacterized protein</fullName>
    </submittedName>
</protein>
<evidence type="ECO:0000313" key="8">
    <source>
        <dbReference type="Proteomes" id="UP000596742"/>
    </source>
</evidence>